<dbReference type="Pfam" id="PF08281">
    <property type="entry name" value="Sigma70_r4_2"/>
    <property type="match status" value="1"/>
</dbReference>
<dbReference type="NCBIfam" id="TIGR02937">
    <property type="entry name" value="sigma70-ECF"/>
    <property type="match status" value="1"/>
</dbReference>
<dbReference type="GO" id="GO:0006352">
    <property type="term" value="P:DNA-templated transcription initiation"/>
    <property type="evidence" value="ECO:0007669"/>
    <property type="project" value="InterPro"/>
</dbReference>
<dbReference type="PANTHER" id="PTHR43133">
    <property type="entry name" value="RNA POLYMERASE ECF-TYPE SIGMA FACTO"/>
    <property type="match status" value="1"/>
</dbReference>
<organism evidence="8 9">
    <name type="scientific">Kordia antarctica</name>
    <dbReference type="NCBI Taxonomy" id="1218801"/>
    <lineage>
        <taxon>Bacteria</taxon>
        <taxon>Pseudomonadati</taxon>
        <taxon>Bacteroidota</taxon>
        <taxon>Flavobacteriia</taxon>
        <taxon>Flavobacteriales</taxon>
        <taxon>Flavobacteriaceae</taxon>
        <taxon>Kordia</taxon>
    </lineage>
</organism>
<evidence type="ECO:0000313" key="9">
    <source>
        <dbReference type="Proteomes" id="UP000464657"/>
    </source>
</evidence>
<evidence type="ECO:0000256" key="1">
    <source>
        <dbReference type="ARBA" id="ARBA00010641"/>
    </source>
</evidence>
<sequence length="179" mass="20823">MHKKTHISDGTLVTRYIKGDQSALAILVKRFHKTFCNQAYWIVKDADAAKDIAQDSWNLIINKIHTLKDVERFKSWALRIVYTKAIDWTKGISKQTKHHESYKVTKSIQDIPSEDLSPLKQKLLIAIKELPIHQQQVIQLFYVHDYSLKEVSEIIQISEGTAKSRLYHAREKLKTILKT</sequence>
<accession>A0A7L4ZHW9</accession>
<dbReference type="InterPro" id="IPR013324">
    <property type="entry name" value="RNA_pol_sigma_r3/r4-like"/>
</dbReference>
<proteinExistence type="inferred from homology"/>
<dbReference type="RefSeq" id="WP_160128847.1">
    <property type="nucleotide sequence ID" value="NZ_CP019288.1"/>
</dbReference>
<dbReference type="SUPFAM" id="SSF88946">
    <property type="entry name" value="Sigma2 domain of RNA polymerase sigma factors"/>
    <property type="match status" value="1"/>
</dbReference>
<keyword evidence="5" id="KW-0804">Transcription</keyword>
<comment type="similarity">
    <text evidence="1">Belongs to the sigma-70 factor family. ECF subfamily.</text>
</comment>
<dbReference type="Gene3D" id="1.10.1740.10">
    <property type="match status" value="1"/>
</dbReference>
<dbReference type="GO" id="GO:0003677">
    <property type="term" value="F:DNA binding"/>
    <property type="evidence" value="ECO:0007669"/>
    <property type="project" value="UniProtKB-KW"/>
</dbReference>
<dbReference type="EMBL" id="CP019288">
    <property type="protein sequence ID" value="QHI36120.1"/>
    <property type="molecule type" value="Genomic_DNA"/>
</dbReference>
<reference evidence="8 9" key="1">
    <citation type="journal article" date="2013" name="Int. J. Syst. Evol. Microbiol.">
        <title>Kordia antarctica sp. nov., isolated from Antarctic seawater.</title>
        <authorList>
            <person name="Baek K."/>
            <person name="Choi A."/>
            <person name="Kang I."/>
            <person name="Lee K."/>
            <person name="Cho J.C."/>
        </authorList>
    </citation>
    <scope>NUCLEOTIDE SEQUENCE [LARGE SCALE GENOMIC DNA]</scope>
    <source>
        <strain evidence="8 9">IMCC3317</strain>
    </source>
</reference>
<feature type="domain" description="RNA polymerase sigma factor 70 region 4 type 2" evidence="7">
    <location>
        <begin position="123"/>
        <end position="173"/>
    </location>
</feature>
<keyword evidence="3" id="KW-0731">Sigma factor</keyword>
<dbReference type="GO" id="GO:0016987">
    <property type="term" value="F:sigma factor activity"/>
    <property type="evidence" value="ECO:0007669"/>
    <property type="project" value="UniProtKB-KW"/>
</dbReference>
<evidence type="ECO:0000259" key="7">
    <source>
        <dbReference type="Pfam" id="PF08281"/>
    </source>
</evidence>
<dbReference type="KEGG" id="kan:IMCC3317_14740"/>
<dbReference type="InterPro" id="IPR013325">
    <property type="entry name" value="RNA_pol_sigma_r2"/>
</dbReference>
<dbReference type="InterPro" id="IPR039425">
    <property type="entry name" value="RNA_pol_sigma-70-like"/>
</dbReference>
<dbReference type="AlphaFoldDB" id="A0A7L4ZHW9"/>
<dbReference type="InterPro" id="IPR007627">
    <property type="entry name" value="RNA_pol_sigma70_r2"/>
</dbReference>
<dbReference type="InterPro" id="IPR036388">
    <property type="entry name" value="WH-like_DNA-bd_sf"/>
</dbReference>
<dbReference type="Gene3D" id="1.10.10.10">
    <property type="entry name" value="Winged helix-like DNA-binding domain superfamily/Winged helix DNA-binding domain"/>
    <property type="match status" value="1"/>
</dbReference>
<keyword evidence="4" id="KW-0238">DNA-binding</keyword>
<keyword evidence="9" id="KW-1185">Reference proteome</keyword>
<dbReference type="OrthoDB" id="9795666at2"/>
<evidence type="ECO:0000256" key="4">
    <source>
        <dbReference type="ARBA" id="ARBA00023125"/>
    </source>
</evidence>
<gene>
    <name evidence="8" type="primary">sigV</name>
    <name evidence="8" type="ORF">IMCC3317_14740</name>
</gene>
<dbReference type="CDD" id="cd06171">
    <property type="entry name" value="Sigma70_r4"/>
    <property type="match status" value="1"/>
</dbReference>
<dbReference type="Pfam" id="PF04542">
    <property type="entry name" value="Sigma70_r2"/>
    <property type="match status" value="1"/>
</dbReference>
<name>A0A7L4ZHW9_9FLAO</name>
<protein>
    <submittedName>
        <fullName evidence="8">RNA polymerase sigma factor SigV</fullName>
    </submittedName>
</protein>
<evidence type="ECO:0000256" key="3">
    <source>
        <dbReference type="ARBA" id="ARBA00023082"/>
    </source>
</evidence>
<keyword evidence="2" id="KW-0805">Transcription regulation</keyword>
<evidence type="ECO:0000259" key="6">
    <source>
        <dbReference type="Pfam" id="PF04542"/>
    </source>
</evidence>
<evidence type="ECO:0000313" key="8">
    <source>
        <dbReference type="EMBL" id="QHI36120.1"/>
    </source>
</evidence>
<feature type="domain" description="RNA polymerase sigma-70 region 2" evidence="6">
    <location>
        <begin position="27"/>
        <end position="88"/>
    </location>
</feature>
<dbReference type="PANTHER" id="PTHR43133:SF8">
    <property type="entry name" value="RNA POLYMERASE SIGMA FACTOR HI_1459-RELATED"/>
    <property type="match status" value="1"/>
</dbReference>
<dbReference type="InterPro" id="IPR013249">
    <property type="entry name" value="RNA_pol_sigma70_r4_t2"/>
</dbReference>
<evidence type="ECO:0000256" key="5">
    <source>
        <dbReference type="ARBA" id="ARBA00023163"/>
    </source>
</evidence>
<dbReference type="Proteomes" id="UP000464657">
    <property type="component" value="Chromosome"/>
</dbReference>
<dbReference type="SUPFAM" id="SSF88659">
    <property type="entry name" value="Sigma3 and sigma4 domains of RNA polymerase sigma factors"/>
    <property type="match status" value="1"/>
</dbReference>
<evidence type="ECO:0000256" key="2">
    <source>
        <dbReference type="ARBA" id="ARBA00023015"/>
    </source>
</evidence>
<dbReference type="InterPro" id="IPR014284">
    <property type="entry name" value="RNA_pol_sigma-70_dom"/>
</dbReference>